<dbReference type="Gene3D" id="3.40.50.12350">
    <property type="match status" value="1"/>
</dbReference>
<keyword evidence="3 6" id="KW-0460">Magnesium</keyword>
<dbReference type="EMBL" id="VSRR010011853">
    <property type="protein sequence ID" value="MPC53746.1"/>
    <property type="molecule type" value="Genomic_DNA"/>
</dbReference>
<evidence type="ECO:0000256" key="1">
    <source>
        <dbReference type="ARBA" id="ARBA00010501"/>
    </source>
</evidence>
<evidence type="ECO:0000256" key="3">
    <source>
        <dbReference type="ARBA" id="ARBA00022842"/>
    </source>
</evidence>
<dbReference type="InterPro" id="IPR028472">
    <property type="entry name" value="EYA"/>
</dbReference>
<evidence type="ECO:0000256" key="4">
    <source>
        <dbReference type="ARBA" id="ARBA00022912"/>
    </source>
</evidence>
<dbReference type="GO" id="GO:0005634">
    <property type="term" value="C:nucleus"/>
    <property type="evidence" value="ECO:0007669"/>
    <property type="project" value="TreeGrafter"/>
</dbReference>
<dbReference type="PANTHER" id="PTHR10190:SF16">
    <property type="entry name" value="DEVELOPMENTAL PROTEIN EYES ABSENT"/>
    <property type="match status" value="1"/>
</dbReference>
<dbReference type="GO" id="GO:0030154">
    <property type="term" value="P:cell differentiation"/>
    <property type="evidence" value="ECO:0007669"/>
    <property type="project" value="TreeGrafter"/>
</dbReference>
<comment type="similarity">
    <text evidence="1 6">Belongs to the HAD-like hydrolase superfamily. EYA family.</text>
</comment>
<dbReference type="GO" id="GO:0045739">
    <property type="term" value="P:positive regulation of DNA repair"/>
    <property type="evidence" value="ECO:0007669"/>
    <property type="project" value="TreeGrafter"/>
</dbReference>
<gene>
    <name evidence="7" type="primary">Eya2</name>
    <name evidence="7" type="ORF">E2C01_047645</name>
</gene>
<protein>
    <recommendedName>
        <fullName evidence="6">Eyes absent homolog</fullName>
        <ecNumber evidence="6">3.1.3.48</ecNumber>
    </recommendedName>
</protein>
<evidence type="ECO:0000256" key="2">
    <source>
        <dbReference type="ARBA" id="ARBA00022801"/>
    </source>
</evidence>
<dbReference type="InterPro" id="IPR038102">
    <property type="entry name" value="EYA_dom_sf"/>
</dbReference>
<proteinExistence type="inferred from homology"/>
<reference evidence="7 8" key="1">
    <citation type="submission" date="2019-05" db="EMBL/GenBank/DDBJ databases">
        <title>Another draft genome of Portunus trituberculatus and its Hox gene families provides insights of decapod evolution.</title>
        <authorList>
            <person name="Jeong J.-H."/>
            <person name="Song I."/>
            <person name="Kim S."/>
            <person name="Choi T."/>
            <person name="Kim D."/>
            <person name="Ryu S."/>
            <person name="Kim W."/>
        </authorList>
    </citation>
    <scope>NUCLEOTIDE SEQUENCE [LARGE SCALE GENOMIC DNA]</scope>
    <source>
        <tissue evidence="7">Muscle</tissue>
    </source>
</reference>
<dbReference type="EC" id="3.1.3.48" evidence="6"/>
<evidence type="ECO:0000256" key="6">
    <source>
        <dbReference type="RuleBase" id="RU362036"/>
    </source>
</evidence>
<accession>A0A5B7G8G2</accession>
<comment type="cofactor">
    <cofactor evidence="6">
        <name>Mg(2+)</name>
        <dbReference type="ChEBI" id="CHEBI:18420"/>
    </cofactor>
    <text evidence="6">Binds 1 Mg(2+) ion per subunit.</text>
</comment>
<keyword evidence="8" id="KW-1185">Reference proteome</keyword>
<keyword evidence="2 6" id="KW-0378">Hydrolase</keyword>
<comment type="caution">
    <text evidence="7">The sequence shown here is derived from an EMBL/GenBank/DDBJ whole genome shotgun (WGS) entry which is preliminary data.</text>
</comment>
<name>A0A5B7G8G2_PORTR</name>
<dbReference type="AlphaFoldDB" id="A0A5B7G8G2"/>
<keyword evidence="6" id="KW-0804">Transcription</keyword>
<evidence type="ECO:0000313" key="8">
    <source>
        <dbReference type="Proteomes" id="UP000324222"/>
    </source>
</evidence>
<evidence type="ECO:0000256" key="5">
    <source>
        <dbReference type="ARBA" id="ARBA00051722"/>
    </source>
</evidence>
<comment type="catalytic activity">
    <reaction evidence="5 6">
        <text>O-phospho-L-tyrosyl-[protein] + H2O = L-tyrosyl-[protein] + phosphate</text>
        <dbReference type="Rhea" id="RHEA:10684"/>
        <dbReference type="Rhea" id="RHEA-COMP:10136"/>
        <dbReference type="Rhea" id="RHEA-COMP:20101"/>
        <dbReference type="ChEBI" id="CHEBI:15377"/>
        <dbReference type="ChEBI" id="CHEBI:43474"/>
        <dbReference type="ChEBI" id="CHEBI:46858"/>
        <dbReference type="ChEBI" id="CHEBI:61978"/>
        <dbReference type="EC" id="3.1.3.48"/>
    </reaction>
</comment>
<evidence type="ECO:0000313" key="7">
    <source>
        <dbReference type="EMBL" id="MPC53746.1"/>
    </source>
</evidence>
<dbReference type="GO" id="GO:2001240">
    <property type="term" value="P:negative regulation of extrinsic apoptotic signaling pathway in absence of ligand"/>
    <property type="evidence" value="ECO:0007669"/>
    <property type="project" value="TreeGrafter"/>
</dbReference>
<keyword evidence="4 6" id="KW-0904">Protein phosphatase</keyword>
<keyword evidence="6" id="KW-0479">Metal-binding</keyword>
<dbReference type="PANTHER" id="PTHR10190">
    <property type="entry name" value="EYES ABSENT"/>
    <property type="match status" value="1"/>
</dbReference>
<dbReference type="OrthoDB" id="167668at2759"/>
<dbReference type="GO" id="GO:0046872">
    <property type="term" value="F:metal ion binding"/>
    <property type="evidence" value="ECO:0007669"/>
    <property type="project" value="UniProtKB-KW"/>
</dbReference>
<dbReference type="GO" id="GO:0004725">
    <property type="term" value="F:protein tyrosine phosphatase activity"/>
    <property type="evidence" value="ECO:0007669"/>
    <property type="project" value="UniProtKB-EC"/>
</dbReference>
<organism evidence="7 8">
    <name type="scientific">Portunus trituberculatus</name>
    <name type="common">Swimming crab</name>
    <name type="synonym">Neptunus trituberculatus</name>
    <dbReference type="NCBI Taxonomy" id="210409"/>
    <lineage>
        <taxon>Eukaryota</taxon>
        <taxon>Metazoa</taxon>
        <taxon>Ecdysozoa</taxon>
        <taxon>Arthropoda</taxon>
        <taxon>Crustacea</taxon>
        <taxon>Multicrustacea</taxon>
        <taxon>Malacostraca</taxon>
        <taxon>Eumalacostraca</taxon>
        <taxon>Eucarida</taxon>
        <taxon>Decapoda</taxon>
        <taxon>Pleocyemata</taxon>
        <taxon>Brachyura</taxon>
        <taxon>Eubrachyura</taxon>
        <taxon>Portunoidea</taxon>
        <taxon>Portunidae</taxon>
        <taxon>Portuninae</taxon>
        <taxon>Portunus</taxon>
    </lineage>
</organism>
<keyword evidence="6" id="KW-0805">Transcription regulation</keyword>
<sequence length="119" mass="13431">MEKLIFDLADTHFFFNDLEECDQVHIDDVSSDDNGQDLSAANNNASLCLGTGVRGGVDWMRKLAFRYRKIKELFNSCRNNSGNLVNHPEKPKNLPQRTYDITIPVATITVIIYSTALSH</sequence>
<dbReference type="Proteomes" id="UP000324222">
    <property type="component" value="Unassembled WGS sequence"/>
</dbReference>